<dbReference type="InterPro" id="IPR050621">
    <property type="entry name" value="Tudor_domain_containing"/>
</dbReference>
<dbReference type="Gene3D" id="2.30.30.140">
    <property type="match status" value="1"/>
</dbReference>
<organism evidence="3 4">
    <name type="scientific">Rotaria sordida</name>
    <dbReference type="NCBI Taxonomy" id="392033"/>
    <lineage>
        <taxon>Eukaryota</taxon>
        <taxon>Metazoa</taxon>
        <taxon>Spiralia</taxon>
        <taxon>Gnathifera</taxon>
        <taxon>Rotifera</taxon>
        <taxon>Eurotatoria</taxon>
        <taxon>Bdelloidea</taxon>
        <taxon>Philodinida</taxon>
        <taxon>Philodinidae</taxon>
        <taxon>Rotaria</taxon>
    </lineage>
</organism>
<sequence length="106" mass="12605">MAHPEYSYWTNKKLQLNKINVDNYHCAYSTENDDWYRVLIHEMHSNSHTTVFKIDYGELIYISIQSLQPLQEWMFDVPRLAIHCSLANLIKLINGWSSNIIDIFRS</sequence>
<evidence type="ECO:0000313" key="2">
    <source>
        <dbReference type="EMBL" id="CAF1291236.1"/>
    </source>
</evidence>
<dbReference type="AlphaFoldDB" id="A0A818YZU2"/>
<dbReference type="Pfam" id="PF00567">
    <property type="entry name" value="TUDOR"/>
    <property type="match status" value="1"/>
</dbReference>
<dbReference type="Gene3D" id="2.40.50.90">
    <property type="match status" value="1"/>
</dbReference>
<dbReference type="PANTHER" id="PTHR22948:SF29">
    <property type="entry name" value="FI02030P-RELATED"/>
    <property type="match status" value="1"/>
</dbReference>
<dbReference type="Proteomes" id="UP000663836">
    <property type="component" value="Unassembled WGS sequence"/>
</dbReference>
<evidence type="ECO:0000313" key="3">
    <source>
        <dbReference type="EMBL" id="CAF3757975.1"/>
    </source>
</evidence>
<reference evidence="3" key="1">
    <citation type="submission" date="2021-02" db="EMBL/GenBank/DDBJ databases">
        <authorList>
            <person name="Nowell W R."/>
        </authorList>
    </citation>
    <scope>NUCLEOTIDE SEQUENCE</scope>
</reference>
<dbReference type="EMBL" id="CAJOBD010001083">
    <property type="protein sequence ID" value="CAF3757975.1"/>
    <property type="molecule type" value="Genomic_DNA"/>
</dbReference>
<evidence type="ECO:0000313" key="4">
    <source>
        <dbReference type="Proteomes" id="UP000663836"/>
    </source>
</evidence>
<dbReference type="PANTHER" id="PTHR22948">
    <property type="entry name" value="TUDOR DOMAIN CONTAINING PROTEIN"/>
    <property type="match status" value="1"/>
</dbReference>
<feature type="domain" description="Tudor" evidence="1">
    <location>
        <begin position="18"/>
        <end position="77"/>
    </location>
</feature>
<dbReference type="PROSITE" id="PS50304">
    <property type="entry name" value="TUDOR"/>
    <property type="match status" value="1"/>
</dbReference>
<protein>
    <recommendedName>
        <fullName evidence="1">Tudor domain-containing protein</fullName>
    </recommendedName>
</protein>
<dbReference type="EMBL" id="CAJNOT010002173">
    <property type="protein sequence ID" value="CAF1291236.1"/>
    <property type="molecule type" value="Genomic_DNA"/>
</dbReference>
<name>A0A818YZU2_9BILA</name>
<accession>A0A818YZU2</accession>
<comment type="caution">
    <text evidence="3">The sequence shown here is derived from an EMBL/GenBank/DDBJ whole genome shotgun (WGS) entry which is preliminary data.</text>
</comment>
<proteinExistence type="predicted"/>
<gene>
    <name evidence="3" type="ORF">JBS370_LOCUS12953</name>
    <name evidence="2" type="ORF">ZHD862_LOCUS27461</name>
</gene>
<dbReference type="Proteomes" id="UP000663864">
    <property type="component" value="Unassembled WGS sequence"/>
</dbReference>
<dbReference type="SUPFAM" id="SSF63748">
    <property type="entry name" value="Tudor/PWWP/MBT"/>
    <property type="match status" value="1"/>
</dbReference>
<evidence type="ECO:0000259" key="1">
    <source>
        <dbReference type="PROSITE" id="PS50304"/>
    </source>
</evidence>
<dbReference type="InterPro" id="IPR002999">
    <property type="entry name" value="Tudor"/>
</dbReference>
<dbReference type="InterPro" id="IPR035437">
    <property type="entry name" value="SNase_OB-fold_sf"/>
</dbReference>